<dbReference type="SUPFAM" id="SSF47413">
    <property type="entry name" value="lambda repressor-like DNA-binding domains"/>
    <property type="match status" value="1"/>
</dbReference>
<dbReference type="RefSeq" id="WP_344512486.1">
    <property type="nucleotide sequence ID" value="NZ_BAAAQD010000033.1"/>
</dbReference>
<dbReference type="CDD" id="cd00093">
    <property type="entry name" value="HTH_XRE"/>
    <property type="match status" value="1"/>
</dbReference>
<organism evidence="2 3">
    <name type="scientific">Dactylosporangium maewongense</name>
    <dbReference type="NCBI Taxonomy" id="634393"/>
    <lineage>
        <taxon>Bacteria</taxon>
        <taxon>Bacillati</taxon>
        <taxon>Actinomycetota</taxon>
        <taxon>Actinomycetes</taxon>
        <taxon>Micromonosporales</taxon>
        <taxon>Micromonosporaceae</taxon>
        <taxon>Dactylosporangium</taxon>
    </lineage>
</organism>
<dbReference type="EMBL" id="BAAAQD010000033">
    <property type="protein sequence ID" value="GAA1563289.1"/>
    <property type="molecule type" value="Genomic_DNA"/>
</dbReference>
<feature type="domain" description="HTH cro/C1-type" evidence="1">
    <location>
        <begin position="10"/>
        <end position="65"/>
    </location>
</feature>
<dbReference type="Pfam" id="PF13560">
    <property type="entry name" value="HTH_31"/>
    <property type="match status" value="1"/>
</dbReference>
<comment type="caution">
    <text evidence="2">The sequence shown here is derived from an EMBL/GenBank/DDBJ whole genome shotgun (WGS) entry which is preliminary data.</text>
</comment>
<name>A0ABN2CS17_9ACTN</name>
<gene>
    <name evidence="2" type="ORF">GCM10009827_101080</name>
</gene>
<evidence type="ECO:0000259" key="1">
    <source>
        <dbReference type="PROSITE" id="PS50943"/>
    </source>
</evidence>
<evidence type="ECO:0000313" key="2">
    <source>
        <dbReference type="EMBL" id="GAA1563289.1"/>
    </source>
</evidence>
<dbReference type="SMART" id="SM00530">
    <property type="entry name" value="HTH_XRE"/>
    <property type="match status" value="1"/>
</dbReference>
<dbReference type="Gene3D" id="1.10.260.40">
    <property type="entry name" value="lambda repressor-like DNA-binding domains"/>
    <property type="match status" value="1"/>
</dbReference>
<protein>
    <submittedName>
        <fullName evidence="2">Helix-turn-helix transcriptional regulator</fullName>
    </submittedName>
</protein>
<keyword evidence="3" id="KW-1185">Reference proteome</keyword>
<dbReference type="InterPro" id="IPR010982">
    <property type="entry name" value="Lambda_DNA-bd_dom_sf"/>
</dbReference>
<sequence>MDALPIGRRVAYWRNRRRMSQQVFADRLGKSKSWVDKVERGARRLDKFSVVHEIAEVLQVDMQVLLGEDLERRPEDPNGVDPVEIEGIRAQLERYNHRIAIFDPPSELPPLDEMRKAVAHAWLSFQHARYGMLARTLPRLLRQAQAADSAYGDGPYATEAAHLLGQIEQISAAVLHKLGEYELARIAADRSVLASQRAGDQLLVGVAMKRVSMALLSLGRARSALEINLNVAYRLAPRTGNGDPSPERISVYGILLLQAAVAAARIGDSATSRDLLGAAEEAAQALASDVNHCLTSFGPTNVELYRAAAAVELGEGRMAVQIHDRLDHEGFNTLPAERRAQHYLNQARAQTLINDIEAAGAMLLAADRLAPSEVRCRPLAHELLSDLLRRTRGTPSASLAELATHLSVSV</sequence>
<accession>A0ABN2CS17</accession>
<dbReference type="PROSITE" id="PS50943">
    <property type="entry name" value="HTH_CROC1"/>
    <property type="match status" value="1"/>
</dbReference>
<dbReference type="Proteomes" id="UP001501470">
    <property type="component" value="Unassembled WGS sequence"/>
</dbReference>
<evidence type="ECO:0000313" key="3">
    <source>
        <dbReference type="Proteomes" id="UP001501470"/>
    </source>
</evidence>
<dbReference type="InterPro" id="IPR001387">
    <property type="entry name" value="Cro/C1-type_HTH"/>
</dbReference>
<reference evidence="2 3" key="1">
    <citation type="journal article" date="2019" name="Int. J. Syst. Evol. Microbiol.">
        <title>The Global Catalogue of Microorganisms (GCM) 10K type strain sequencing project: providing services to taxonomists for standard genome sequencing and annotation.</title>
        <authorList>
            <consortium name="The Broad Institute Genomics Platform"/>
            <consortium name="The Broad Institute Genome Sequencing Center for Infectious Disease"/>
            <person name="Wu L."/>
            <person name="Ma J."/>
        </authorList>
    </citation>
    <scope>NUCLEOTIDE SEQUENCE [LARGE SCALE GENOMIC DNA]</scope>
    <source>
        <strain evidence="2 3">JCM 15933</strain>
    </source>
</reference>
<proteinExistence type="predicted"/>